<evidence type="ECO:0000313" key="2">
    <source>
        <dbReference type="EMBL" id="KAK3193447.1"/>
    </source>
</evidence>
<proteinExistence type="predicted"/>
<comment type="caution">
    <text evidence="2">The sequence shown here is derived from an EMBL/GenBank/DDBJ whole genome shotgun (WGS) entry which is preliminary data.</text>
</comment>
<accession>A0AAD9ZUJ8</accession>
<dbReference type="InterPro" id="IPR026960">
    <property type="entry name" value="RVT-Znf"/>
</dbReference>
<evidence type="ECO:0000313" key="3">
    <source>
        <dbReference type="Proteomes" id="UP001281410"/>
    </source>
</evidence>
<dbReference type="AlphaFoldDB" id="A0AAD9ZUJ8"/>
<dbReference type="EMBL" id="JANJYJ010000008">
    <property type="protein sequence ID" value="KAK3193447.1"/>
    <property type="molecule type" value="Genomic_DNA"/>
</dbReference>
<dbReference type="Proteomes" id="UP001281410">
    <property type="component" value="Unassembled WGS sequence"/>
</dbReference>
<feature type="domain" description="Reverse transcriptase zinc-binding" evidence="1">
    <location>
        <begin position="54"/>
        <end position="105"/>
    </location>
</feature>
<dbReference type="Pfam" id="PF13966">
    <property type="entry name" value="zf-RVT"/>
    <property type="match status" value="1"/>
</dbReference>
<keyword evidence="3" id="KW-1185">Reference proteome</keyword>
<organism evidence="2 3">
    <name type="scientific">Dipteronia sinensis</name>
    <dbReference type="NCBI Taxonomy" id="43782"/>
    <lineage>
        <taxon>Eukaryota</taxon>
        <taxon>Viridiplantae</taxon>
        <taxon>Streptophyta</taxon>
        <taxon>Embryophyta</taxon>
        <taxon>Tracheophyta</taxon>
        <taxon>Spermatophyta</taxon>
        <taxon>Magnoliopsida</taxon>
        <taxon>eudicotyledons</taxon>
        <taxon>Gunneridae</taxon>
        <taxon>Pentapetalae</taxon>
        <taxon>rosids</taxon>
        <taxon>malvids</taxon>
        <taxon>Sapindales</taxon>
        <taxon>Sapindaceae</taxon>
        <taxon>Hippocastanoideae</taxon>
        <taxon>Acereae</taxon>
        <taxon>Dipteronia</taxon>
    </lineage>
</organism>
<name>A0AAD9ZUJ8_9ROSI</name>
<evidence type="ECO:0000259" key="1">
    <source>
        <dbReference type="Pfam" id="PF13966"/>
    </source>
</evidence>
<reference evidence="2" key="1">
    <citation type="journal article" date="2023" name="Plant J.">
        <title>Genome sequences and population genomics provide insights into the demographic history, inbreeding, and mutation load of two 'living fossil' tree species of Dipteronia.</title>
        <authorList>
            <person name="Feng Y."/>
            <person name="Comes H.P."/>
            <person name="Chen J."/>
            <person name="Zhu S."/>
            <person name="Lu R."/>
            <person name="Zhang X."/>
            <person name="Li P."/>
            <person name="Qiu J."/>
            <person name="Olsen K.M."/>
            <person name="Qiu Y."/>
        </authorList>
    </citation>
    <scope>NUCLEOTIDE SEQUENCE</scope>
    <source>
        <strain evidence="2">NBL</strain>
    </source>
</reference>
<protein>
    <recommendedName>
        <fullName evidence="1">Reverse transcriptase zinc-binding domain-containing protein</fullName>
    </recommendedName>
</protein>
<sequence length="199" mass="22504">MEDNARLTLPIPCSVLRWDESLYWHYTTNREYTVKSGYKVGLSLIAGQVSSSSRGSDPLWNALWRLHVLLKVRIFLWRACHHWIPTMVNLVRSKIPVTDVCPNCNWFLKTTVDARGYPVLKEVHKEGDFIKGYAMATCAQRIHSAEVVVELHGIELAIDIGLLLAIVERYALSVVNLVKDGNPIAADVGLVIRDIIDRL</sequence>
<gene>
    <name evidence="2" type="ORF">Dsin_024757</name>
</gene>